<sequence>MLKQKLKPYCYSENGTLKEVFVCSPANHNVLGSEVSAVGFAEEFIAEKAYDQHYQMKMKLKNFGCTVHDLSTEVISPLWDRLVNRIFIRDVGAVFGENMILGTPGNELRQPDFYFSQIFLKSFTENRALLSIPSSSSLEFGDFLIISPECVLINTGHRSKNRIELANFLFSIGVEEVGFVSLPKTIESLHLDVVCNILGKDIFIAASFLRFSAVSIFKSSSVSYEPEYSTIDNFIERHGYSVFWLPNKDYLLDYTNFINLNKQTVLISNESVSYYQEIFPHIEYIGVDVKQLQHGAGSIRCLTMPFVREQ</sequence>
<proteinExistence type="predicted"/>
<reference evidence="1 2" key="1">
    <citation type="submission" date="2016-04" db="EMBL/GenBank/DDBJ databases">
        <title>Complete genome sequence of Bacillus oceanisediminis strain 2691.</title>
        <authorList>
            <person name="Jeong H."/>
            <person name="Kim H.J."/>
            <person name="Lee D.-W."/>
        </authorList>
    </citation>
    <scope>NUCLEOTIDE SEQUENCE [LARGE SCALE GENOMIC DNA]</scope>
    <source>
        <strain evidence="1 2">2691</strain>
    </source>
</reference>
<evidence type="ECO:0000313" key="2">
    <source>
        <dbReference type="Proteomes" id="UP000077856"/>
    </source>
</evidence>
<dbReference type="EMBL" id="CP015506">
    <property type="protein sequence ID" value="AND38320.1"/>
    <property type="molecule type" value="Genomic_DNA"/>
</dbReference>
<accession>A0A160M778</accession>
<dbReference type="AlphaFoldDB" id="A0A160M778"/>
<dbReference type="Gene3D" id="3.75.10.10">
    <property type="entry name" value="L-arginine/glycine Amidinotransferase, Chain A"/>
    <property type="match status" value="1"/>
</dbReference>
<dbReference type="PANTHER" id="PTHR47271">
    <property type="entry name" value="ARGININE DEIMINASE"/>
    <property type="match status" value="1"/>
</dbReference>
<dbReference type="Pfam" id="PF02274">
    <property type="entry name" value="ADI"/>
    <property type="match status" value="1"/>
</dbReference>
<organism evidence="1 2">
    <name type="scientific">Cytobacillus oceanisediminis 2691</name>
    <dbReference type="NCBI Taxonomy" id="1196031"/>
    <lineage>
        <taxon>Bacteria</taxon>
        <taxon>Bacillati</taxon>
        <taxon>Bacillota</taxon>
        <taxon>Bacilli</taxon>
        <taxon>Bacillales</taxon>
        <taxon>Bacillaceae</taxon>
        <taxon>Cytobacillus</taxon>
    </lineage>
</organism>
<name>A0A160M778_9BACI</name>
<dbReference type="RefSeq" id="WP_019379477.1">
    <property type="nucleotide sequence ID" value="NZ_CP015506.1"/>
</dbReference>
<dbReference type="eggNOG" id="COG1834">
    <property type="taxonomic scope" value="Bacteria"/>
</dbReference>
<evidence type="ECO:0000313" key="1">
    <source>
        <dbReference type="EMBL" id="AND38320.1"/>
    </source>
</evidence>
<protein>
    <recommendedName>
        <fullName evidence="3">Arginine deiminase</fullName>
    </recommendedName>
</protein>
<dbReference type="Proteomes" id="UP000077856">
    <property type="component" value="Chromosome"/>
</dbReference>
<dbReference type="GO" id="GO:0019546">
    <property type="term" value="P:L-arginine deiminase pathway"/>
    <property type="evidence" value="ECO:0007669"/>
    <property type="project" value="TreeGrafter"/>
</dbReference>
<gene>
    <name evidence="1" type="ORF">A361_04040</name>
</gene>
<dbReference type="STRING" id="1196031.A361_04040"/>
<evidence type="ECO:0008006" key="3">
    <source>
        <dbReference type="Google" id="ProtNLM"/>
    </source>
</evidence>
<dbReference type="GO" id="GO:0016990">
    <property type="term" value="F:arginine deiminase activity"/>
    <property type="evidence" value="ECO:0007669"/>
    <property type="project" value="TreeGrafter"/>
</dbReference>
<dbReference type="SUPFAM" id="SSF55909">
    <property type="entry name" value="Pentein"/>
    <property type="match status" value="1"/>
</dbReference>
<dbReference type="KEGG" id="bon:A361_04040"/>
<dbReference type="PANTHER" id="PTHR47271:SF2">
    <property type="entry name" value="ARGININE DEIMINASE"/>
    <property type="match status" value="1"/>
</dbReference>